<dbReference type="EMBL" id="BARS01000408">
    <property type="protein sequence ID" value="GAF76852.1"/>
    <property type="molecule type" value="Genomic_DNA"/>
</dbReference>
<gene>
    <name evidence="1" type="ORF">S01H1_01014</name>
</gene>
<reference evidence="1" key="1">
    <citation type="journal article" date="2014" name="Front. Microbiol.">
        <title>High frequency of phylogenetically diverse reductive dehalogenase-homologous genes in deep subseafloor sedimentary metagenomes.</title>
        <authorList>
            <person name="Kawai M."/>
            <person name="Futagami T."/>
            <person name="Toyoda A."/>
            <person name="Takaki Y."/>
            <person name="Nishi S."/>
            <person name="Hori S."/>
            <person name="Arai W."/>
            <person name="Tsubouchi T."/>
            <person name="Morono Y."/>
            <person name="Uchiyama I."/>
            <person name="Ito T."/>
            <person name="Fujiyama A."/>
            <person name="Inagaki F."/>
            <person name="Takami H."/>
        </authorList>
    </citation>
    <scope>NUCLEOTIDE SEQUENCE</scope>
    <source>
        <strain evidence="1">Expedition CK06-06</strain>
    </source>
</reference>
<feature type="non-terminal residue" evidence="1">
    <location>
        <position position="1"/>
    </location>
</feature>
<comment type="caution">
    <text evidence="1">The sequence shown here is derived from an EMBL/GenBank/DDBJ whole genome shotgun (WGS) entry which is preliminary data.</text>
</comment>
<name>X0SLS9_9ZZZZ</name>
<accession>X0SLS9</accession>
<evidence type="ECO:0000313" key="1">
    <source>
        <dbReference type="EMBL" id="GAF76852.1"/>
    </source>
</evidence>
<proteinExistence type="predicted"/>
<sequence length="42" mass="5088">GLLKNFLRAVNKYDWNPVYTAELLETHRELIWARSQQQLFPK</sequence>
<organism evidence="1">
    <name type="scientific">marine sediment metagenome</name>
    <dbReference type="NCBI Taxonomy" id="412755"/>
    <lineage>
        <taxon>unclassified sequences</taxon>
        <taxon>metagenomes</taxon>
        <taxon>ecological metagenomes</taxon>
    </lineage>
</organism>
<protein>
    <submittedName>
        <fullName evidence="1">Uncharacterized protein</fullName>
    </submittedName>
</protein>
<dbReference type="AlphaFoldDB" id="X0SLS9"/>